<sequence>MSNARLIADLLDTGGDVLQAALDNMPASDWNTLLNKPTLATSATTDTTDASNVTSGTLPNARIVDLPNAQVAGLAASATTDTTNASNISSGTMDAARIGSGIINKARLGSGSGSASNYLRGDGAWTTACFTGANCAGDIDGAGGTLSFQCHGNYNGFQLQKQGTSVGIAWNACVCACNC</sequence>
<dbReference type="EMBL" id="UINC01087596">
    <property type="protein sequence ID" value="SVC37087.1"/>
    <property type="molecule type" value="Genomic_DNA"/>
</dbReference>
<dbReference type="AlphaFoldDB" id="A0A382LPA9"/>
<reference evidence="1" key="1">
    <citation type="submission" date="2018-05" db="EMBL/GenBank/DDBJ databases">
        <authorList>
            <person name="Lanie J.A."/>
            <person name="Ng W.-L."/>
            <person name="Kazmierczak K.M."/>
            <person name="Andrzejewski T.M."/>
            <person name="Davidsen T.M."/>
            <person name="Wayne K.J."/>
            <person name="Tettelin H."/>
            <person name="Glass J.I."/>
            <person name="Rusch D."/>
            <person name="Podicherti R."/>
            <person name="Tsui H.-C.T."/>
            <person name="Winkler M.E."/>
        </authorList>
    </citation>
    <scope>NUCLEOTIDE SEQUENCE</scope>
</reference>
<protein>
    <submittedName>
        <fullName evidence="1">Uncharacterized protein</fullName>
    </submittedName>
</protein>
<name>A0A382LPA9_9ZZZZ</name>
<gene>
    <name evidence="1" type="ORF">METZ01_LOCUS289941</name>
</gene>
<proteinExistence type="predicted"/>
<evidence type="ECO:0000313" key="1">
    <source>
        <dbReference type="EMBL" id="SVC37087.1"/>
    </source>
</evidence>
<organism evidence="1">
    <name type="scientific">marine metagenome</name>
    <dbReference type="NCBI Taxonomy" id="408172"/>
    <lineage>
        <taxon>unclassified sequences</taxon>
        <taxon>metagenomes</taxon>
        <taxon>ecological metagenomes</taxon>
    </lineage>
</organism>
<accession>A0A382LPA9</accession>